<dbReference type="InterPro" id="IPR006665">
    <property type="entry name" value="OmpA-like"/>
</dbReference>
<feature type="domain" description="OmpA-like" evidence="4">
    <location>
        <begin position="358"/>
        <end position="486"/>
    </location>
</feature>
<dbReference type="InterPro" id="IPR036737">
    <property type="entry name" value="OmpA-like_sf"/>
</dbReference>
<evidence type="ECO:0000256" key="1">
    <source>
        <dbReference type="PROSITE-ProRule" id="PRU00473"/>
    </source>
</evidence>
<evidence type="ECO:0000256" key="2">
    <source>
        <dbReference type="SAM" id="Coils"/>
    </source>
</evidence>
<dbReference type="SUPFAM" id="SSF103088">
    <property type="entry name" value="OmpA-like"/>
    <property type="match status" value="1"/>
</dbReference>
<dbReference type="OrthoDB" id="9815217at2"/>
<dbReference type="PANTHER" id="PTHR30329">
    <property type="entry name" value="STATOR ELEMENT OF FLAGELLAR MOTOR COMPLEX"/>
    <property type="match status" value="1"/>
</dbReference>
<evidence type="ECO:0000313" key="5">
    <source>
        <dbReference type="EMBL" id="MTH35749.1"/>
    </source>
</evidence>
<dbReference type="RefSeq" id="WP_155065291.1">
    <property type="nucleotide sequence ID" value="NZ_WMIF01000021.1"/>
</dbReference>
<feature type="transmembrane region" description="Helical" evidence="3">
    <location>
        <begin position="21"/>
        <end position="42"/>
    </location>
</feature>
<reference evidence="5 6" key="1">
    <citation type="submission" date="2019-11" db="EMBL/GenBank/DDBJ databases">
        <authorList>
            <person name="Dong K."/>
        </authorList>
    </citation>
    <scope>NUCLEOTIDE SEQUENCE [LARGE SCALE GENOMIC DNA]</scope>
    <source>
        <strain evidence="5 6">JCM 17370</strain>
    </source>
</reference>
<dbReference type="Proteomes" id="UP000442533">
    <property type="component" value="Unassembled WGS sequence"/>
</dbReference>
<dbReference type="InterPro" id="IPR050330">
    <property type="entry name" value="Bact_OuterMem_StrucFunc"/>
</dbReference>
<feature type="coiled-coil region" evidence="2">
    <location>
        <begin position="267"/>
        <end position="332"/>
    </location>
</feature>
<proteinExistence type="predicted"/>
<dbReference type="PANTHER" id="PTHR30329:SF21">
    <property type="entry name" value="LIPOPROTEIN YIAD-RELATED"/>
    <property type="match status" value="1"/>
</dbReference>
<feature type="coiled-coil region" evidence="2">
    <location>
        <begin position="99"/>
        <end position="147"/>
    </location>
</feature>
<keyword evidence="3" id="KW-0812">Transmembrane</keyword>
<keyword evidence="2" id="KW-0175">Coiled coil</keyword>
<dbReference type="GO" id="GO:0016020">
    <property type="term" value="C:membrane"/>
    <property type="evidence" value="ECO:0007669"/>
    <property type="project" value="UniProtKB-UniRule"/>
</dbReference>
<sequence>MGLSRHGQGRERFSATIWPGFVDAMSTLLLVLIFALTIFMVLQSVLRERITSQDSELKQLGNVVASKDSELQQLGERVALLSQSLSTARHEAEVLDRDLAAERLRAKAAEAAVAEARTEVDAQTEAARLAAARRDALEALVADLRKRGEDTGAALDQTRQQLSDVEAQRLADAAAARALQERLDKSDTELSAITLALEEARKKAETTLTLLAAAEAAKKELGDKAEAQASEAERQAGLLALAQQKLSAQQSASTEDQRRTALLNQQVQALNDQLGSLKAILQSASDDKTAADLKVEDLGRQLNVALVRAAEEERQRRALEEAARQKAESEAKDLTRYRSEFFGRLSQILAGREGVRVVGDRFAFSSEVLFPAGEATLSDEGKAQIARVTDTLKQIAGEIPPEIDWIIRVDGHTDSQPLSGQGRYRDNWELSQARALSVVRYMVDDLGFPASRLLPAGFADTRPVAQGNSPEAMAQNRRIELKLTER</sequence>
<name>A0A844H460_9RHOB</name>
<evidence type="ECO:0000259" key="4">
    <source>
        <dbReference type="PROSITE" id="PS51123"/>
    </source>
</evidence>
<keyword evidence="6" id="KW-1185">Reference proteome</keyword>
<dbReference type="EMBL" id="WMIF01000021">
    <property type="protein sequence ID" value="MTH35749.1"/>
    <property type="molecule type" value="Genomic_DNA"/>
</dbReference>
<comment type="caution">
    <text evidence="5">The sequence shown here is derived from an EMBL/GenBank/DDBJ whole genome shotgun (WGS) entry which is preliminary data.</text>
</comment>
<evidence type="ECO:0000256" key="3">
    <source>
        <dbReference type="SAM" id="Phobius"/>
    </source>
</evidence>
<gene>
    <name evidence="5" type="ORF">GL279_14170</name>
</gene>
<protein>
    <submittedName>
        <fullName evidence="5">Peptidoglycan-binding protein</fullName>
    </submittedName>
</protein>
<dbReference type="NCBIfam" id="NF006542">
    <property type="entry name" value="PRK09039.1-1"/>
    <property type="match status" value="4"/>
</dbReference>
<keyword evidence="3" id="KW-1133">Transmembrane helix</keyword>
<organism evidence="5 6">
    <name type="scientific">Paracoccus limosus</name>
    <dbReference type="NCBI Taxonomy" id="913252"/>
    <lineage>
        <taxon>Bacteria</taxon>
        <taxon>Pseudomonadati</taxon>
        <taxon>Pseudomonadota</taxon>
        <taxon>Alphaproteobacteria</taxon>
        <taxon>Rhodobacterales</taxon>
        <taxon>Paracoccaceae</taxon>
        <taxon>Paracoccus</taxon>
    </lineage>
</organism>
<dbReference type="CDD" id="cd07185">
    <property type="entry name" value="OmpA_C-like"/>
    <property type="match status" value="1"/>
</dbReference>
<dbReference type="Pfam" id="PF00691">
    <property type="entry name" value="OmpA"/>
    <property type="match status" value="1"/>
</dbReference>
<feature type="coiled-coil region" evidence="2">
    <location>
        <begin position="183"/>
        <end position="231"/>
    </location>
</feature>
<dbReference type="AlphaFoldDB" id="A0A844H460"/>
<dbReference type="PROSITE" id="PS51123">
    <property type="entry name" value="OMPA_2"/>
    <property type="match status" value="1"/>
</dbReference>
<evidence type="ECO:0000313" key="6">
    <source>
        <dbReference type="Proteomes" id="UP000442533"/>
    </source>
</evidence>
<keyword evidence="1 3" id="KW-0472">Membrane</keyword>
<dbReference type="Gene3D" id="3.30.1330.60">
    <property type="entry name" value="OmpA-like domain"/>
    <property type="match status" value="1"/>
</dbReference>
<accession>A0A844H460</accession>